<name>A0A6C0KV14_9ZZZZ</name>
<reference evidence="1" key="1">
    <citation type="journal article" date="2020" name="Nature">
        <title>Giant virus diversity and host interactions through global metagenomics.</title>
        <authorList>
            <person name="Schulz F."/>
            <person name="Roux S."/>
            <person name="Paez-Espino D."/>
            <person name="Jungbluth S."/>
            <person name="Walsh D.A."/>
            <person name="Denef V.J."/>
            <person name="McMahon K.D."/>
            <person name="Konstantinidis K.T."/>
            <person name="Eloe-Fadrosh E.A."/>
            <person name="Kyrpides N.C."/>
            <person name="Woyke T."/>
        </authorList>
    </citation>
    <scope>NUCLEOTIDE SEQUENCE</scope>
    <source>
        <strain evidence="1">GVMAG-S-3300013094-100</strain>
    </source>
</reference>
<evidence type="ECO:0000313" key="1">
    <source>
        <dbReference type="EMBL" id="QHU21093.1"/>
    </source>
</evidence>
<dbReference type="EMBL" id="MN740978">
    <property type="protein sequence ID" value="QHU21093.1"/>
    <property type="molecule type" value="Genomic_DNA"/>
</dbReference>
<sequence>MENKIRRSLSYPLDNTHPWYLPVTSPAAPEENNIRKRRSNEWINITDVDINLMRMNLLFSNVSEKLRRITERPSEELEISKK</sequence>
<protein>
    <submittedName>
        <fullName evidence="1">Uncharacterized protein</fullName>
    </submittedName>
</protein>
<dbReference type="AlphaFoldDB" id="A0A6C0KV14"/>
<proteinExistence type="predicted"/>
<organism evidence="1">
    <name type="scientific">viral metagenome</name>
    <dbReference type="NCBI Taxonomy" id="1070528"/>
    <lineage>
        <taxon>unclassified sequences</taxon>
        <taxon>metagenomes</taxon>
        <taxon>organismal metagenomes</taxon>
    </lineage>
</organism>
<accession>A0A6C0KV14</accession>